<dbReference type="Proteomes" id="UP001164250">
    <property type="component" value="Chromosome 3"/>
</dbReference>
<protein>
    <submittedName>
        <fullName evidence="1">Uncharacterized protein</fullName>
    </submittedName>
</protein>
<evidence type="ECO:0000313" key="2">
    <source>
        <dbReference type="Proteomes" id="UP001164250"/>
    </source>
</evidence>
<name>A0ACC1BRK3_9ROSI</name>
<sequence>MAILMVGLILFIRKKKLKKQGMLNSNYKKYKTGDGKEDMELWVFDIASIAKATDNFSSNNKLGQGGFGPVYKAWILWKEERRLELAVDTLGESRPPPEVLRYIHVGLLCVQQPPEDRPSMSSVVLMLGSECSLPDPKQPGFFSERNLFEPEFSSGNTHSCTTNELTLSILEAR</sequence>
<keyword evidence="2" id="KW-1185">Reference proteome</keyword>
<reference evidence="2" key="1">
    <citation type="journal article" date="2023" name="G3 (Bethesda)">
        <title>Genome assembly and association tests identify interacting loci associated with vigor, precocity, and sex in interspecific pistachio rootstocks.</title>
        <authorList>
            <person name="Palmer W."/>
            <person name="Jacygrad E."/>
            <person name="Sagayaradj S."/>
            <person name="Cavanaugh K."/>
            <person name="Han R."/>
            <person name="Bertier L."/>
            <person name="Beede B."/>
            <person name="Kafkas S."/>
            <person name="Golino D."/>
            <person name="Preece J."/>
            <person name="Michelmore R."/>
        </authorList>
    </citation>
    <scope>NUCLEOTIDE SEQUENCE [LARGE SCALE GENOMIC DNA]</scope>
</reference>
<proteinExistence type="predicted"/>
<gene>
    <name evidence="1" type="ORF">Patl1_04492</name>
</gene>
<organism evidence="1 2">
    <name type="scientific">Pistacia atlantica</name>
    <dbReference type="NCBI Taxonomy" id="434234"/>
    <lineage>
        <taxon>Eukaryota</taxon>
        <taxon>Viridiplantae</taxon>
        <taxon>Streptophyta</taxon>
        <taxon>Embryophyta</taxon>
        <taxon>Tracheophyta</taxon>
        <taxon>Spermatophyta</taxon>
        <taxon>Magnoliopsida</taxon>
        <taxon>eudicotyledons</taxon>
        <taxon>Gunneridae</taxon>
        <taxon>Pentapetalae</taxon>
        <taxon>rosids</taxon>
        <taxon>malvids</taxon>
        <taxon>Sapindales</taxon>
        <taxon>Anacardiaceae</taxon>
        <taxon>Pistacia</taxon>
    </lineage>
</organism>
<dbReference type="EMBL" id="CM047899">
    <property type="protein sequence ID" value="KAJ0101675.1"/>
    <property type="molecule type" value="Genomic_DNA"/>
</dbReference>
<accession>A0ACC1BRK3</accession>
<evidence type="ECO:0000313" key="1">
    <source>
        <dbReference type="EMBL" id="KAJ0101675.1"/>
    </source>
</evidence>
<comment type="caution">
    <text evidence="1">The sequence shown here is derived from an EMBL/GenBank/DDBJ whole genome shotgun (WGS) entry which is preliminary data.</text>
</comment>